<protein>
    <recommendedName>
        <fullName evidence="3">Alpha-MPP</fullName>
    </recommendedName>
    <alternativeName>
        <fullName evidence="4">Inactive zinc metalloprotease alpha</fullName>
    </alternativeName>
</protein>
<reference evidence="8" key="1">
    <citation type="submission" date="2023-03" db="EMBL/GenBank/DDBJ databases">
        <title>Massive genome expansion in bonnet fungi (Mycena s.s.) driven by repeated elements and novel gene families across ecological guilds.</title>
        <authorList>
            <consortium name="Lawrence Berkeley National Laboratory"/>
            <person name="Harder C.B."/>
            <person name="Miyauchi S."/>
            <person name="Viragh M."/>
            <person name="Kuo A."/>
            <person name="Thoen E."/>
            <person name="Andreopoulos B."/>
            <person name="Lu D."/>
            <person name="Skrede I."/>
            <person name="Drula E."/>
            <person name="Henrissat B."/>
            <person name="Morin E."/>
            <person name="Kohler A."/>
            <person name="Barry K."/>
            <person name="LaButti K."/>
            <person name="Morin E."/>
            <person name="Salamov A."/>
            <person name="Lipzen A."/>
            <person name="Mereny Z."/>
            <person name="Hegedus B."/>
            <person name="Baldrian P."/>
            <person name="Stursova M."/>
            <person name="Weitz H."/>
            <person name="Taylor A."/>
            <person name="Grigoriev I.V."/>
            <person name="Nagy L.G."/>
            <person name="Martin F."/>
            <person name="Kauserud H."/>
        </authorList>
    </citation>
    <scope>NUCLEOTIDE SEQUENCE</scope>
    <source>
        <strain evidence="8">CBHHK067</strain>
    </source>
</reference>
<dbReference type="GO" id="GO:0005739">
    <property type="term" value="C:mitochondrion"/>
    <property type="evidence" value="ECO:0007669"/>
    <property type="project" value="TreeGrafter"/>
</dbReference>
<dbReference type="AlphaFoldDB" id="A0AAD7CNH8"/>
<dbReference type="GO" id="GO:0006627">
    <property type="term" value="P:protein processing involved in protein targeting to mitochondrion"/>
    <property type="evidence" value="ECO:0007669"/>
    <property type="project" value="TreeGrafter"/>
</dbReference>
<accession>A0AAD7CNH8</accession>
<evidence type="ECO:0000256" key="4">
    <source>
        <dbReference type="ARBA" id="ARBA00032315"/>
    </source>
</evidence>
<evidence type="ECO:0000313" key="9">
    <source>
        <dbReference type="Proteomes" id="UP001221757"/>
    </source>
</evidence>
<gene>
    <name evidence="8" type="ORF">B0H17DRAFT_1099458</name>
</gene>
<dbReference type="InterPro" id="IPR011249">
    <property type="entry name" value="Metalloenz_LuxS/M16"/>
</dbReference>
<comment type="caution">
    <text evidence="8">The sequence shown here is derived from an EMBL/GenBank/DDBJ whole genome shotgun (WGS) entry which is preliminary data.</text>
</comment>
<evidence type="ECO:0000256" key="3">
    <source>
        <dbReference type="ARBA" id="ARBA00030006"/>
    </source>
</evidence>
<dbReference type="Proteomes" id="UP001221757">
    <property type="component" value="Unassembled WGS sequence"/>
</dbReference>
<dbReference type="SUPFAM" id="SSF63411">
    <property type="entry name" value="LuxS/MPP-like metallohydrolase"/>
    <property type="match status" value="2"/>
</dbReference>
<comment type="similarity">
    <text evidence="2 5">Belongs to the peptidase M16 family.</text>
</comment>
<dbReference type="Pfam" id="PF00675">
    <property type="entry name" value="Peptidase_M16"/>
    <property type="match status" value="1"/>
</dbReference>
<feature type="domain" description="Peptidase M16 N-terminal" evidence="6">
    <location>
        <begin position="42"/>
        <end position="189"/>
    </location>
</feature>
<dbReference type="InterPro" id="IPR050361">
    <property type="entry name" value="MPP/UQCRC_Complex"/>
</dbReference>
<dbReference type="PANTHER" id="PTHR11851:SF49">
    <property type="entry name" value="MITOCHONDRIAL-PROCESSING PEPTIDASE SUBUNIT ALPHA"/>
    <property type="match status" value="1"/>
</dbReference>
<dbReference type="InterPro" id="IPR011765">
    <property type="entry name" value="Pept_M16_N"/>
</dbReference>
<dbReference type="GO" id="GO:0004222">
    <property type="term" value="F:metalloendopeptidase activity"/>
    <property type="evidence" value="ECO:0007669"/>
    <property type="project" value="InterPro"/>
</dbReference>
<dbReference type="PANTHER" id="PTHR11851">
    <property type="entry name" value="METALLOPROTEASE"/>
    <property type="match status" value="1"/>
</dbReference>
<keyword evidence="9" id="KW-1185">Reference proteome</keyword>
<dbReference type="Pfam" id="PF05193">
    <property type="entry name" value="Peptidase_M16_C"/>
    <property type="match status" value="1"/>
</dbReference>
<sequence>MRRASTSLARRSNVLCKASHRALHDSASNPEFQLTTLPNKIRVATQSTPGHFSSVGLYVDAGARHETPVSAGVSHFLDRMAFKSTASRTADEMAASVHALGGQIMAAASRESMMYQSSHFHQGTPQALELIADTVLNPSFLPEEIEAQRDAARYEIREISNKPEQILPEVLHNVAYGGTGLGNSLLCPDDRIDSMNGHTLLTSMKAWYRPERMVIAGAGMPHEQLVELTDKYFSSLKSAELAAASPQPPLSRPIVPPPLASTSPPSVVKSISRAASYLVPTSPPTASDTPALMGTGQSSYTGGHRYIHDPDAEFDHLYVAFEGVGIHDDDIYALATMQVLLGGGGSFSAGGPGKGMYSRLYTHILNHYPQIDHCASFHHIYTDSSLFGLFASFVPYSQGRRGGNTPTQILPHLVHQLSLLLYTPIPAAELDRAKNQLKSSLMMALESRAVEVEDLGRQILVHNRKIPMTEMIGMIDILKPADIRKVAEKVFGLESGGKATVVCMGHEDTGPWQEVFAKYSVASV</sequence>
<proteinExistence type="inferred from homology"/>
<evidence type="ECO:0000313" key="8">
    <source>
        <dbReference type="EMBL" id="KAJ7654826.1"/>
    </source>
</evidence>
<dbReference type="InterPro" id="IPR007863">
    <property type="entry name" value="Peptidase_M16_C"/>
</dbReference>
<dbReference type="FunFam" id="3.30.830.10:FF:000008">
    <property type="entry name" value="Mitochondrial-processing peptidase subunit beta"/>
    <property type="match status" value="1"/>
</dbReference>
<evidence type="ECO:0000256" key="2">
    <source>
        <dbReference type="ARBA" id="ARBA00007261"/>
    </source>
</evidence>
<evidence type="ECO:0000259" key="7">
    <source>
        <dbReference type="Pfam" id="PF05193"/>
    </source>
</evidence>
<organism evidence="8 9">
    <name type="scientific">Mycena rosella</name>
    <name type="common">Pink bonnet</name>
    <name type="synonym">Agaricus rosellus</name>
    <dbReference type="NCBI Taxonomy" id="1033263"/>
    <lineage>
        <taxon>Eukaryota</taxon>
        <taxon>Fungi</taxon>
        <taxon>Dikarya</taxon>
        <taxon>Basidiomycota</taxon>
        <taxon>Agaricomycotina</taxon>
        <taxon>Agaricomycetes</taxon>
        <taxon>Agaricomycetidae</taxon>
        <taxon>Agaricales</taxon>
        <taxon>Marasmiineae</taxon>
        <taxon>Mycenaceae</taxon>
        <taxon>Mycena</taxon>
    </lineage>
</organism>
<evidence type="ECO:0000256" key="5">
    <source>
        <dbReference type="RuleBase" id="RU004447"/>
    </source>
</evidence>
<dbReference type="PROSITE" id="PS00143">
    <property type="entry name" value="INSULINASE"/>
    <property type="match status" value="1"/>
</dbReference>
<dbReference type="EMBL" id="JARKIE010000317">
    <property type="protein sequence ID" value="KAJ7654826.1"/>
    <property type="molecule type" value="Genomic_DNA"/>
</dbReference>
<name>A0AAD7CNH8_MYCRO</name>
<evidence type="ECO:0000259" key="6">
    <source>
        <dbReference type="Pfam" id="PF00675"/>
    </source>
</evidence>
<comment type="function">
    <text evidence="1">Substrate recognition and binding subunit of the essential mitochondrial processing protease (MPP), which cleaves the mitochondrial sequence off newly imported precursors proteins.</text>
</comment>
<dbReference type="GO" id="GO:0046872">
    <property type="term" value="F:metal ion binding"/>
    <property type="evidence" value="ECO:0007669"/>
    <property type="project" value="InterPro"/>
</dbReference>
<feature type="domain" description="Peptidase M16 C-terminal" evidence="7">
    <location>
        <begin position="200"/>
        <end position="437"/>
    </location>
</feature>
<dbReference type="Gene3D" id="3.30.830.10">
    <property type="entry name" value="Metalloenzyme, LuxS/M16 peptidase-like"/>
    <property type="match status" value="2"/>
</dbReference>
<evidence type="ECO:0000256" key="1">
    <source>
        <dbReference type="ARBA" id="ARBA00002123"/>
    </source>
</evidence>
<dbReference type="InterPro" id="IPR001431">
    <property type="entry name" value="Pept_M16_Zn_BS"/>
</dbReference>